<protein>
    <recommendedName>
        <fullName evidence="1">AbiJ N-terminal domain-containing protein</fullName>
    </recommendedName>
</protein>
<dbReference type="EMBL" id="FNKX01000001">
    <property type="protein sequence ID" value="SDR09971.1"/>
    <property type="molecule type" value="Genomic_DNA"/>
</dbReference>
<dbReference type="Proteomes" id="UP000199365">
    <property type="component" value="Unassembled WGS sequence"/>
</dbReference>
<dbReference type="AlphaFoldDB" id="A0A1H1G9V2"/>
<dbReference type="RefSeq" id="WP_090803979.1">
    <property type="nucleotide sequence ID" value="NZ_FNKX01000001.1"/>
</dbReference>
<name>A0A1H1G9V2_9BURK</name>
<organism evidence="2 3">
    <name type="scientific">Paraburkholderia tuberum</name>
    <dbReference type="NCBI Taxonomy" id="157910"/>
    <lineage>
        <taxon>Bacteria</taxon>
        <taxon>Pseudomonadati</taxon>
        <taxon>Pseudomonadota</taxon>
        <taxon>Betaproteobacteria</taxon>
        <taxon>Burkholderiales</taxon>
        <taxon>Burkholderiaceae</taxon>
        <taxon>Paraburkholderia</taxon>
    </lineage>
</organism>
<accession>A0A1H1G9V2</accession>
<dbReference type="Gene3D" id="3.40.50.450">
    <property type="match status" value="1"/>
</dbReference>
<feature type="domain" description="AbiJ N-terminal" evidence="1">
    <location>
        <begin position="7"/>
        <end position="91"/>
    </location>
</feature>
<gene>
    <name evidence="2" type="ORF">SAMN05445850_2787</name>
</gene>
<dbReference type="Pfam" id="PF18865">
    <property type="entry name" value="AbiJ_NTD5"/>
    <property type="match status" value="1"/>
</dbReference>
<proteinExistence type="predicted"/>
<evidence type="ECO:0000313" key="2">
    <source>
        <dbReference type="EMBL" id="SDR09971.1"/>
    </source>
</evidence>
<evidence type="ECO:0000313" key="3">
    <source>
        <dbReference type="Proteomes" id="UP000199365"/>
    </source>
</evidence>
<reference evidence="3" key="1">
    <citation type="submission" date="2016-10" db="EMBL/GenBank/DDBJ databases">
        <authorList>
            <person name="Varghese N."/>
            <person name="Submissions S."/>
        </authorList>
    </citation>
    <scope>NUCLEOTIDE SEQUENCE [LARGE SCALE GENOMIC DNA]</scope>
    <source>
        <strain evidence="3">DUS833</strain>
    </source>
</reference>
<keyword evidence="3" id="KW-1185">Reference proteome</keyword>
<dbReference type="InterPro" id="IPR040508">
    <property type="entry name" value="AbiJ_NTD5"/>
</dbReference>
<evidence type="ECO:0000259" key="1">
    <source>
        <dbReference type="Pfam" id="PF18865"/>
    </source>
</evidence>
<sequence>MVDFGLGKRILALREKVVADFNAGDWEEVGLLTGFSDQISKHPRLLRSLAWGDEDYAGNALTMIKKIAEQDEDAFEIFEKHVAEKYPEESQFVSAKPSERKITFAPNVFQVPENTTIETDLVAVMMPFNAAFTAVHEGIRRACADAGYRCFRVDDIWEESTVIQDIFNLIFRAHVVVVDFTGKNPNVMYETGIAHTLGKHVVPISQSLDDVPFDMAHHRILKYLPNGEGIESLVGTLANKLRQVSA</sequence>